<evidence type="ECO:0000256" key="7">
    <source>
        <dbReference type="ARBA" id="ARBA00023136"/>
    </source>
</evidence>
<dbReference type="EMBL" id="JADHEI010000033">
    <property type="protein sequence ID" value="MBF2735265.1"/>
    <property type="molecule type" value="Genomic_DNA"/>
</dbReference>
<evidence type="ECO:0000313" key="11">
    <source>
        <dbReference type="Proteomes" id="UP000604381"/>
    </source>
</evidence>
<comment type="caution">
    <text evidence="10">The sequence shown here is derived from an EMBL/GenBank/DDBJ whole genome shotgun (WGS) entry which is preliminary data.</text>
</comment>
<keyword evidence="5 8" id="KW-0812">Transmembrane</keyword>
<feature type="transmembrane region" description="Helical" evidence="8">
    <location>
        <begin position="383"/>
        <end position="404"/>
    </location>
</feature>
<evidence type="ECO:0000256" key="4">
    <source>
        <dbReference type="ARBA" id="ARBA00022519"/>
    </source>
</evidence>
<evidence type="ECO:0000256" key="5">
    <source>
        <dbReference type="ARBA" id="ARBA00022692"/>
    </source>
</evidence>
<evidence type="ECO:0000259" key="9">
    <source>
        <dbReference type="PROSITE" id="PS50928"/>
    </source>
</evidence>
<feature type="transmembrane region" description="Helical" evidence="8">
    <location>
        <begin position="220"/>
        <end position="241"/>
    </location>
</feature>
<dbReference type="Gene3D" id="1.10.3720.10">
    <property type="entry name" value="MetI-like"/>
    <property type="match status" value="2"/>
</dbReference>
<dbReference type="GO" id="GO:0055085">
    <property type="term" value="P:transmembrane transport"/>
    <property type="evidence" value="ECO:0007669"/>
    <property type="project" value="InterPro"/>
</dbReference>
<dbReference type="AlphaFoldDB" id="A0A930Y1E1"/>
<proteinExistence type="inferred from homology"/>
<gene>
    <name evidence="10" type="ORF">ISN26_04165</name>
</gene>
<feature type="transmembrane region" description="Helical" evidence="8">
    <location>
        <begin position="268"/>
        <end position="292"/>
    </location>
</feature>
<dbReference type="Pfam" id="PF00528">
    <property type="entry name" value="BPD_transp_1"/>
    <property type="match status" value="1"/>
</dbReference>
<protein>
    <submittedName>
        <fullName evidence="10">Iron ABC transporter permease</fullName>
    </submittedName>
</protein>
<feature type="domain" description="ABC transmembrane type-1" evidence="9">
    <location>
        <begin position="309"/>
        <end position="511"/>
    </location>
</feature>
<keyword evidence="3" id="KW-1003">Cell membrane</keyword>
<dbReference type="PANTHER" id="PTHR43357">
    <property type="entry name" value="INNER MEMBRANE ABC TRANSPORTER PERMEASE PROTEIN YDCV"/>
    <property type="match status" value="1"/>
</dbReference>
<evidence type="ECO:0000256" key="6">
    <source>
        <dbReference type="ARBA" id="ARBA00022989"/>
    </source>
</evidence>
<feature type="transmembrane region" description="Helical" evidence="8">
    <location>
        <begin position="345"/>
        <end position="371"/>
    </location>
</feature>
<feature type="transmembrane region" description="Helical" evidence="8">
    <location>
        <begin position="125"/>
        <end position="143"/>
    </location>
</feature>
<keyword evidence="2 8" id="KW-0813">Transport</keyword>
<dbReference type="Proteomes" id="UP000604381">
    <property type="component" value="Unassembled WGS sequence"/>
</dbReference>
<feature type="transmembrane region" description="Helical" evidence="8">
    <location>
        <begin position="497"/>
        <end position="515"/>
    </location>
</feature>
<comment type="similarity">
    <text evidence="8">Belongs to the binding-protein-dependent transport system permease family.</text>
</comment>
<evidence type="ECO:0000313" key="10">
    <source>
        <dbReference type="EMBL" id="MBF2735265.1"/>
    </source>
</evidence>
<dbReference type="InterPro" id="IPR000515">
    <property type="entry name" value="MetI-like"/>
</dbReference>
<sequence>MAGAGWSRRLGQAGAAALLLAALAPLLAVFVLPWLFPADASWPRGTPSMLAATMLLAGGASVLALVWGTAAAWLVEMCSFPGRRAFGLLLFLPFALPPYLHAYVWGDLADAAAVGGVRGMPGACLLMSLALYPYVYMFARASFARQSSSLQAASRLLGCTPWGAFFKVALPMARPALGIGVLLVFMEAANDIAVAQDFGLGTLGYRVYDLWLNRGDGGGAALLASLLAVIGIALFGLEYFMRRRQRQYESSLRHFGGASVYRLRGGRALLACGGCAALALLGFAVPALALAAKALAASAWRPERLAAALADTLLLALLAGGASFAIGMALLWLRRRSRLAAVRVACILPAGGYALPGVVYGMGCLLLAGALADGLFGLTGYSAHWLLHSSVSVLVLALACRYLVIPGGALERGLDAVSPRMDQVGRCAGKSRLAMAWQVWLPLLRPSLLAGGLLLAADIIKELPLTLLLRPLGTDPLAPLLYQYASDEDLGLAAPPALLLVLLTLTLLCLAYPMLMAESRRRFAA</sequence>
<comment type="subcellular location">
    <subcellularLocation>
        <location evidence="1">Cell inner membrane</location>
        <topology evidence="1">Multi-pass membrane protein</topology>
    </subcellularLocation>
    <subcellularLocation>
        <location evidence="8">Cell membrane</location>
        <topology evidence="8">Multi-pass membrane protein</topology>
    </subcellularLocation>
</comment>
<reference evidence="10" key="1">
    <citation type="submission" date="2020-10" db="EMBL/GenBank/DDBJ databases">
        <title>An improved Amphimedon queenslandica hologenome assembly reveals how three proteobacterial symbionts can extend the metabolic phenotypic of their marine sponge host.</title>
        <authorList>
            <person name="Degnan B."/>
            <person name="Degnan S."/>
            <person name="Xiang X."/>
        </authorList>
    </citation>
    <scope>NUCLEOTIDE SEQUENCE</scope>
    <source>
        <strain evidence="10">AqS2</strain>
    </source>
</reference>
<keyword evidence="7 8" id="KW-0472">Membrane</keyword>
<keyword evidence="6 8" id="KW-1133">Transmembrane helix</keyword>
<organism evidence="10 11">
    <name type="scientific">Candidatus Amphirhobacter heronislandensis</name>
    <dbReference type="NCBI Taxonomy" id="1732024"/>
    <lineage>
        <taxon>Bacteria</taxon>
        <taxon>Pseudomonadati</taxon>
        <taxon>Pseudomonadota</taxon>
        <taxon>Gammaproteobacteria</taxon>
        <taxon>Candidatus Tethybacterales</taxon>
        <taxon>Candidatus Tethybacteraceae</taxon>
        <taxon>Candidatus Amphirhobacter</taxon>
    </lineage>
</organism>
<feature type="transmembrane region" description="Helical" evidence="8">
    <location>
        <begin position="439"/>
        <end position="460"/>
    </location>
</feature>
<dbReference type="PANTHER" id="PTHR43357:SF3">
    <property type="entry name" value="FE(3+)-TRANSPORT SYSTEM PERMEASE PROTEIN FBPB 2"/>
    <property type="match status" value="1"/>
</dbReference>
<dbReference type="PROSITE" id="PS50928">
    <property type="entry name" value="ABC_TM1"/>
    <property type="match status" value="2"/>
</dbReference>
<feature type="transmembrane region" description="Helical" evidence="8">
    <location>
        <begin position="48"/>
        <end position="74"/>
    </location>
</feature>
<dbReference type="CDD" id="cd06261">
    <property type="entry name" value="TM_PBP2"/>
    <property type="match status" value="1"/>
</dbReference>
<name>A0A930Y1E1_9GAMM</name>
<feature type="transmembrane region" description="Helical" evidence="8">
    <location>
        <begin position="12"/>
        <end position="36"/>
    </location>
</feature>
<feature type="transmembrane region" description="Helical" evidence="8">
    <location>
        <begin position="312"/>
        <end position="333"/>
    </location>
</feature>
<dbReference type="GO" id="GO:0005886">
    <property type="term" value="C:plasma membrane"/>
    <property type="evidence" value="ECO:0007669"/>
    <property type="project" value="UniProtKB-SubCell"/>
</dbReference>
<dbReference type="SUPFAM" id="SSF161098">
    <property type="entry name" value="MetI-like"/>
    <property type="match status" value="2"/>
</dbReference>
<evidence type="ECO:0000256" key="2">
    <source>
        <dbReference type="ARBA" id="ARBA00022448"/>
    </source>
</evidence>
<accession>A0A930Y1E1</accession>
<keyword evidence="4" id="KW-0997">Cell inner membrane</keyword>
<keyword evidence="11" id="KW-1185">Reference proteome</keyword>
<evidence type="ECO:0000256" key="8">
    <source>
        <dbReference type="RuleBase" id="RU363032"/>
    </source>
</evidence>
<evidence type="ECO:0000256" key="3">
    <source>
        <dbReference type="ARBA" id="ARBA00022475"/>
    </source>
</evidence>
<feature type="domain" description="ABC transmembrane type-1" evidence="9">
    <location>
        <begin position="50"/>
        <end position="238"/>
    </location>
</feature>
<evidence type="ECO:0000256" key="1">
    <source>
        <dbReference type="ARBA" id="ARBA00004429"/>
    </source>
</evidence>
<feature type="transmembrane region" description="Helical" evidence="8">
    <location>
        <begin position="86"/>
        <end position="105"/>
    </location>
</feature>
<dbReference type="InterPro" id="IPR035906">
    <property type="entry name" value="MetI-like_sf"/>
</dbReference>